<evidence type="ECO:0000256" key="1">
    <source>
        <dbReference type="ARBA" id="ARBA00010928"/>
    </source>
</evidence>
<dbReference type="SUPFAM" id="SSF55347">
    <property type="entry name" value="Glyceraldehyde-3-phosphate dehydrogenase-like, C-terminal domain"/>
    <property type="match status" value="1"/>
</dbReference>
<evidence type="ECO:0000256" key="3">
    <source>
        <dbReference type="ARBA" id="ARBA00023027"/>
    </source>
</evidence>
<reference evidence="7" key="1">
    <citation type="journal article" date="2019" name="Int. J. Syst. Evol. Microbiol.">
        <title>The Global Catalogue of Microorganisms (GCM) 10K type strain sequencing project: providing services to taxonomists for standard genome sequencing and annotation.</title>
        <authorList>
            <consortium name="The Broad Institute Genomics Platform"/>
            <consortium name="The Broad Institute Genome Sequencing Center for Infectious Disease"/>
            <person name="Wu L."/>
            <person name="Ma J."/>
        </authorList>
    </citation>
    <scope>NUCLEOTIDE SEQUENCE [LARGE SCALE GENOMIC DNA]</scope>
    <source>
        <strain evidence="7">CCUG 43304</strain>
    </source>
</reference>
<dbReference type="RefSeq" id="WP_386728165.1">
    <property type="nucleotide sequence ID" value="NZ_JBHSTP010000001.1"/>
</dbReference>
<dbReference type="InterPro" id="IPR055170">
    <property type="entry name" value="GFO_IDH_MocA-like_dom"/>
</dbReference>
<comment type="similarity">
    <text evidence="1">Belongs to the Gfo/Idh/MocA family.</text>
</comment>
<dbReference type="InterPro" id="IPR000683">
    <property type="entry name" value="Gfo/Idh/MocA-like_OxRdtase_N"/>
</dbReference>
<dbReference type="PANTHER" id="PTHR42840">
    <property type="entry name" value="NAD(P)-BINDING ROSSMANN-FOLD SUPERFAMILY PROTEIN-RELATED"/>
    <property type="match status" value="1"/>
</dbReference>
<accession>A0ABW1VEG9</accession>
<comment type="caution">
    <text evidence="6">The sequence shown here is derived from an EMBL/GenBank/DDBJ whole genome shotgun (WGS) entry which is preliminary data.</text>
</comment>
<feature type="domain" description="Gfo/Idh/MocA-like oxidoreductase N-terminal" evidence="4">
    <location>
        <begin position="5"/>
        <end position="144"/>
    </location>
</feature>
<evidence type="ECO:0000259" key="4">
    <source>
        <dbReference type="Pfam" id="PF01408"/>
    </source>
</evidence>
<evidence type="ECO:0000313" key="6">
    <source>
        <dbReference type="EMBL" id="MFC6355396.1"/>
    </source>
</evidence>
<sequence>MNGLHVGVLGLGRAGLMHARNLAQNPDVDRVTLLGRDENRLSNAAHRLLESIAPRASTIIAGEHAPTSSEVDLAWSTSSVAAVAADIDGLVIASPTASHPDLTRQAARAGVPVLVEKPLSIDLEQLEALSDELDEYPSQVMVAFHRRYDPAHQALRGRILGGDAGRLRLVRATGHDHLPLSLDYIPKSGGMWLDMLIHDFDAIPWVTGEHVVCVQAVGSVLDEPLYRDYGDTDTAAAILTLESGALALVSGMRHNGAGQDVRLEVFGSENTFSAGLEPRAPVTSTEPGVPGPAQPYDQFIDRFEIAFRSEIAHFVRVIRGEDANLTPPRSGIHAVEIAEAAARSRLTDAPVDLQSSATR</sequence>
<dbReference type="PANTHER" id="PTHR42840:SF3">
    <property type="entry name" value="BINDING ROSSMANN FOLD OXIDOREDUCTASE, PUTATIVE (AFU_ORTHOLOGUE AFUA_2G10240)-RELATED"/>
    <property type="match status" value="1"/>
</dbReference>
<dbReference type="Pfam" id="PF01408">
    <property type="entry name" value="GFO_IDH_MocA"/>
    <property type="match status" value="1"/>
</dbReference>
<dbReference type="Gene3D" id="3.40.50.720">
    <property type="entry name" value="NAD(P)-binding Rossmann-like Domain"/>
    <property type="match status" value="1"/>
</dbReference>
<feature type="domain" description="GFO/IDH/MocA-like oxidoreductase" evidence="5">
    <location>
        <begin position="152"/>
        <end position="272"/>
    </location>
</feature>
<dbReference type="EMBL" id="JBHSTP010000001">
    <property type="protein sequence ID" value="MFC6355396.1"/>
    <property type="molecule type" value="Genomic_DNA"/>
</dbReference>
<name>A0ABW1VEG9_9MICO</name>
<gene>
    <name evidence="6" type="ORF">ACFQB0_04650</name>
</gene>
<dbReference type="SUPFAM" id="SSF51735">
    <property type="entry name" value="NAD(P)-binding Rossmann-fold domains"/>
    <property type="match status" value="1"/>
</dbReference>
<protein>
    <submittedName>
        <fullName evidence="6">Gfo/Idh/MocA family oxidoreductase</fullName>
    </submittedName>
</protein>
<keyword evidence="2" id="KW-0560">Oxidoreductase</keyword>
<dbReference type="Proteomes" id="UP001596306">
    <property type="component" value="Unassembled WGS sequence"/>
</dbReference>
<proteinExistence type="inferred from homology"/>
<dbReference type="Gene3D" id="3.30.360.10">
    <property type="entry name" value="Dihydrodipicolinate Reductase, domain 2"/>
    <property type="match status" value="1"/>
</dbReference>
<evidence type="ECO:0000259" key="5">
    <source>
        <dbReference type="Pfam" id="PF22725"/>
    </source>
</evidence>
<dbReference type="InterPro" id="IPR036291">
    <property type="entry name" value="NAD(P)-bd_dom_sf"/>
</dbReference>
<keyword evidence="7" id="KW-1185">Reference proteome</keyword>
<evidence type="ECO:0000313" key="7">
    <source>
        <dbReference type="Proteomes" id="UP001596306"/>
    </source>
</evidence>
<evidence type="ECO:0000256" key="2">
    <source>
        <dbReference type="ARBA" id="ARBA00023002"/>
    </source>
</evidence>
<dbReference type="Pfam" id="PF22725">
    <property type="entry name" value="GFO_IDH_MocA_C3"/>
    <property type="match status" value="1"/>
</dbReference>
<organism evidence="6 7">
    <name type="scientific">Luethyella okanaganae</name>
    <dbReference type="NCBI Taxonomy" id="69372"/>
    <lineage>
        <taxon>Bacteria</taxon>
        <taxon>Bacillati</taxon>
        <taxon>Actinomycetota</taxon>
        <taxon>Actinomycetes</taxon>
        <taxon>Micrococcales</taxon>
        <taxon>Microbacteriaceae</taxon>
        <taxon>Luethyella</taxon>
    </lineage>
</organism>
<keyword evidence="3" id="KW-0520">NAD</keyword>